<dbReference type="InterPro" id="IPR050584">
    <property type="entry name" value="Cholesterol_7-desaturase"/>
</dbReference>
<dbReference type="PANTHER" id="PTHR21266:SF59">
    <property type="entry name" value="BLR4922 PROTEIN"/>
    <property type="match status" value="1"/>
</dbReference>
<dbReference type="Proteomes" id="UP000623440">
    <property type="component" value="Unassembled WGS sequence"/>
</dbReference>
<dbReference type="Pfam" id="PF19112">
    <property type="entry name" value="VanA_C"/>
    <property type="match status" value="1"/>
</dbReference>
<evidence type="ECO:0000256" key="2">
    <source>
        <dbReference type="ARBA" id="ARBA00022723"/>
    </source>
</evidence>
<keyword evidence="2" id="KW-0479">Metal-binding</keyword>
<proteinExistence type="predicted"/>
<evidence type="ECO:0000259" key="6">
    <source>
        <dbReference type="PROSITE" id="PS51296"/>
    </source>
</evidence>
<sequence>MLKNFWYACEFSSAITNKPKRVPLLNQQFVLYRNSQTQVVAFLDQCPHQGAALSNGWLKNDCIRCPYHGWKFQNDGTCIEAPANQPGVSIPKKASLKVYSVLEKYGFVWLFWGDLPEKERPPLPSFPEVKNPALRPLQFEFKWNAHYTRLVENSIDPAHSAFVHANSFGSGMAQQPQLPEYETYLEDWGGSSLINLKQHTPKGIFWRYTHRKNYSEIKTIRSFYMPNIIFSDFERFISFVAHVPVNEYTTVSKFIQFRSFLTQPWADAIFRKYSVKINQEDKLVVESQRPKIIPYNLTDEIHTSSDALSLAYRKLRKKCLDMGWATAPF</sequence>
<reference evidence="7 8" key="1">
    <citation type="journal article" date="2020" name="ISME J.">
        <title>Comparative genomics reveals insights into cyanobacterial evolution and habitat adaptation.</title>
        <authorList>
            <person name="Chen M.Y."/>
            <person name="Teng W.K."/>
            <person name="Zhao L."/>
            <person name="Hu C.X."/>
            <person name="Zhou Y.K."/>
            <person name="Han B.P."/>
            <person name="Song L.R."/>
            <person name="Shu W.S."/>
        </authorList>
    </citation>
    <scope>NUCLEOTIDE SEQUENCE [LARGE SCALE GENOMIC DNA]</scope>
    <source>
        <strain evidence="7 8">FACHB-838</strain>
    </source>
</reference>
<comment type="caution">
    <text evidence="7">The sequence shown here is derived from an EMBL/GenBank/DDBJ whole genome shotgun (WGS) entry which is preliminary data.</text>
</comment>
<dbReference type="RefSeq" id="WP_190945502.1">
    <property type="nucleotide sequence ID" value="NZ_JACJSI010000189.1"/>
</dbReference>
<dbReference type="SUPFAM" id="SSF55961">
    <property type="entry name" value="Bet v1-like"/>
    <property type="match status" value="1"/>
</dbReference>
<evidence type="ECO:0000256" key="5">
    <source>
        <dbReference type="ARBA" id="ARBA00023014"/>
    </source>
</evidence>
<evidence type="ECO:0000256" key="1">
    <source>
        <dbReference type="ARBA" id="ARBA00022714"/>
    </source>
</evidence>
<evidence type="ECO:0000313" key="8">
    <source>
        <dbReference type="Proteomes" id="UP000623440"/>
    </source>
</evidence>
<name>A0ABR8DZ07_9NOSO</name>
<dbReference type="SUPFAM" id="SSF50022">
    <property type="entry name" value="ISP domain"/>
    <property type="match status" value="1"/>
</dbReference>
<keyword evidence="1" id="KW-0001">2Fe-2S</keyword>
<protein>
    <submittedName>
        <fullName evidence="7">Aromatic ring-hydroxylating dioxygenase subunit alpha</fullName>
    </submittedName>
</protein>
<evidence type="ECO:0000256" key="4">
    <source>
        <dbReference type="ARBA" id="ARBA00023004"/>
    </source>
</evidence>
<dbReference type="Gene3D" id="3.90.380.10">
    <property type="entry name" value="Naphthalene 1,2-dioxygenase Alpha Subunit, Chain A, domain 1"/>
    <property type="match status" value="1"/>
</dbReference>
<evidence type="ECO:0000256" key="3">
    <source>
        <dbReference type="ARBA" id="ARBA00023002"/>
    </source>
</evidence>
<dbReference type="InterPro" id="IPR036922">
    <property type="entry name" value="Rieske_2Fe-2S_sf"/>
</dbReference>
<dbReference type="GO" id="GO:0051213">
    <property type="term" value="F:dioxygenase activity"/>
    <property type="evidence" value="ECO:0007669"/>
    <property type="project" value="UniProtKB-KW"/>
</dbReference>
<keyword evidence="5" id="KW-0411">Iron-sulfur</keyword>
<dbReference type="PANTHER" id="PTHR21266">
    <property type="entry name" value="IRON-SULFUR DOMAIN CONTAINING PROTEIN"/>
    <property type="match status" value="1"/>
</dbReference>
<feature type="domain" description="Rieske" evidence="6">
    <location>
        <begin position="6"/>
        <end position="110"/>
    </location>
</feature>
<dbReference type="EMBL" id="JACJSI010000189">
    <property type="protein sequence ID" value="MBD2534722.1"/>
    <property type="molecule type" value="Genomic_DNA"/>
</dbReference>
<dbReference type="Pfam" id="PF00355">
    <property type="entry name" value="Rieske"/>
    <property type="match status" value="1"/>
</dbReference>
<evidence type="ECO:0000313" key="7">
    <source>
        <dbReference type="EMBL" id="MBD2534722.1"/>
    </source>
</evidence>
<dbReference type="InterPro" id="IPR044043">
    <property type="entry name" value="VanA_C_cat"/>
</dbReference>
<organism evidence="7 8">
    <name type="scientific">Nostoc flagelliforme FACHB-838</name>
    <dbReference type="NCBI Taxonomy" id="2692904"/>
    <lineage>
        <taxon>Bacteria</taxon>
        <taxon>Bacillati</taxon>
        <taxon>Cyanobacteriota</taxon>
        <taxon>Cyanophyceae</taxon>
        <taxon>Nostocales</taxon>
        <taxon>Nostocaceae</taxon>
        <taxon>Nostoc</taxon>
    </lineage>
</organism>
<keyword evidence="8" id="KW-1185">Reference proteome</keyword>
<keyword evidence="3" id="KW-0560">Oxidoreductase</keyword>
<keyword evidence="4" id="KW-0408">Iron</keyword>
<dbReference type="InterPro" id="IPR017941">
    <property type="entry name" value="Rieske_2Fe-2S"/>
</dbReference>
<keyword evidence="7" id="KW-0223">Dioxygenase</keyword>
<dbReference type="Gene3D" id="2.102.10.10">
    <property type="entry name" value="Rieske [2Fe-2S] iron-sulphur domain"/>
    <property type="match status" value="1"/>
</dbReference>
<dbReference type="PROSITE" id="PS51296">
    <property type="entry name" value="RIESKE"/>
    <property type="match status" value="1"/>
</dbReference>
<accession>A0ABR8DZ07</accession>
<gene>
    <name evidence="7" type="ORF">H6G97_36755</name>
</gene>